<dbReference type="RefSeq" id="WP_130935741.1">
    <property type="nucleotide sequence ID" value="NZ_BMEE01000001.1"/>
</dbReference>
<dbReference type="EMBL" id="SIRS01000002">
    <property type="protein sequence ID" value="TBN17449.1"/>
    <property type="molecule type" value="Genomic_DNA"/>
</dbReference>
<accession>A0A4Q9FTD1</accession>
<gene>
    <name evidence="4" type="ORF">EYD46_03790</name>
</gene>
<keyword evidence="2" id="KW-0233">DNA recombination</keyword>
<protein>
    <recommendedName>
        <fullName evidence="3">Tyr recombinase domain-containing protein</fullName>
    </recommendedName>
</protein>
<reference evidence="4 5" key="1">
    <citation type="journal article" date="2015" name="Int. J. Syst. Evol. Microbiol.">
        <title>Hyunsoonleella pacifica sp. nov., isolated from seawater of South Pacific Gyre.</title>
        <authorList>
            <person name="Gao X."/>
            <person name="Zhang Z."/>
            <person name="Dai X."/>
            <person name="Zhang X.H."/>
        </authorList>
    </citation>
    <scope>NUCLEOTIDE SEQUENCE [LARGE SCALE GENOMIC DNA]</scope>
    <source>
        <strain evidence="4 5">SW033</strain>
    </source>
</reference>
<dbReference type="Pfam" id="PF00589">
    <property type="entry name" value="Phage_integrase"/>
    <property type="match status" value="1"/>
</dbReference>
<evidence type="ECO:0000313" key="4">
    <source>
        <dbReference type="EMBL" id="TBN17449.1"/>
    </source>
</evidence>
<evidence type="ECO:0000256" key="2">
    <source>
        <dbReference type="ARBA" id="ARBA00023172"/>
    </source>
</evidence>
<dbReference type="AlphaFoldDB" id="A0A4Q9FTD1"/>
<evidence type="ECO:0000256" key="1">
    <source>
        <dbReference type="ARBA" id="ARBA00023125"/>
    </source>
</evidence>
<name>A0A4Q9FTD1_9FLAO</name>
<dbReference type="OrthoDB" id="1399884at2"/>
<dbReference type="Gene3D" id="1.10.443.10">
    <property type="entry name" value="Intergrase catalytic core"/>
    <property type="match status" value="1"/>
</dbReference>
<dbReference type="GO" id="GO:0006310">
    <property type="term" value="P:DNA recombination"/>
    <property type="evidence" value="ECO:0007669"/>
    <property type="project" value="UniProtKB-KW"/>
</dbReference>
<keyword evidence="1" id="KW-0238">DNA-binding</keyword>
<dbReference type="InterPro" id="IPR011010">
    <property type="entry name" value="DNA_brk_join_enz"/>
</dbReference>
<dbReference type="Gene3D" id="1.10.150.130">
    <property type="match status" value="1"/>
</dbReference>
<dbReference type="GO" id="GO:0003677">
    <property type="term" value="F:DNA binding"/>
    <property type="evidence" value="ECO:0007669"/>
    <property type="project" value="UniProtKB-KW"/>
</dbReference>
<evidence type="ECO:0000313" key="5">
    <source>
        <dbReference type="Proteomes" id="UP000292372"/>
    </source>
</evidence>
<dbReference type="InterPro" id="IPR002104">
    <property type="entry name" value="Integrase_catalytic"/>
</dbReference>
<comment type="caution">
    <text evidence="4">The sequence shown here is derived from an EMBL/GenBank/DDBJ whole genome shotgun (WGS) entry which is preliminary data.</text>
</comment>
<proteinExistence type="predicted"/>
<sequence>MVDIVKAELEIRQYLKIRYSNNRTINLYTKRFIDLIKYYPATEPINISESELNKYIKILINRKDSRSLIIQFIQVAEYYYNHIHKKSYVIYRKNLPKASIKDIDILSQEEIFVIIENFKNAKHRAIFILVYACCLDLSELLNIELSDLNTKKPPFHIYIRKNNPDQNRKVFISKKIVDYLDEYWKSCDHKPKRYLIESTESKTKYSRTSAEKVIKKSFEEAGISSKSVIKVLKRSYIDHMINLGVPIIVILDSLGIYHFDSIKKYTKIFHGNIKIDFTPLDKFVNKESIIEPEMQDLEKIIFTLKEKDEQEYLLEAIQCFRIGALKAGIVFSWSAFIRILQNRCVESGFKEINSAATKLKFNKKFSKITDFETIKEMNLLKLAFELKVLSKHQKIQMDNNLDIRNHCGHPSSHILEINKAKGFIEDIVSFIKSNK</sequence>
<evidence type="ECO:0000259" key="3">
    <source>
        <dbReference type="PROSITE" id="PS51898"/>
    </source>
</evidence>
<dbReference type="PROSITE" id="PS51898">
    <property type="entry name" value="TYR_RECOMBINASE"/>
    <property type="match status" value="1"/>
</dbReference>
<dbReference type="Proteomes" id="UP000292372">
    <property type="component" value="Unassembled WGS sequence"/>
</dbReference>
<dbReference type="InterPro" id="IPR010998">
    <property type="entry name" value="Integrase_recombinase_N"/>
</dbReference>
<dbReference type="InterPro" id="IPR013762">
    <property type="entry name" value="Integrase-like_cat_sf"/>
</dbReference>
<dbReference type="SUPFAM" id="SSF56349">
    <property type="entry name" value="DNA breaking-rejoining enzymes"/>
    <property type="match status" value="1"/>
</dbReference>
<keyword evidence="5" id="KW-1185">Reference proteome</keyword>
<dbReference type="GO" id="GO:0015074">
    <property type="term" value="P:DNA integration"/>
    <property type="evidence" value="ECO:0007669"/>
    <property type="project" value="InterPro"/>
</dbReference>
<organism evidence="4 5">
    <name type="scientific">Hyunsoonleella pacifica</name>
    <dbReference type="NCBI Taxonomy" id="1080224"/>
    <lineage>
        <taxon>Bacteria</taxon>
        <taxon>Pseudomonadati</taxon>
        <taxon>Bacteroidota</taxon>
        <taxon>Flavobacteriia</taxon>
        <taxon>Flavobacteriales</taxon>
        <taxon>Flavobacteriaceae</taxon>
    </lineage>
</organism>
<feature type="domain" description="Tyr recombinase" evidence="3">
    <location>
        <begin position="101"/>
        <end position="285"/>
    </location>
</feature>